<dbReference type="PROSITE" id="PS00063">
    <property type="entry name" value="ALDOKETO_REDUCTASE_3"/>
    <property type="match status" value="1"/>
</dbReference>
<dbReference type="AlphaFoldDB" id="A0AA35Z7T7"/>
<dbReference type="Gene3D" id="3.20.20.100">
    <property type="entry name" value="NADP-dependent oxidoreductase domain"/>
    <property type="match status" value="2"/>
</dbReference>
<feature type="binding site" evidence="2">
    <location>
        <position position="114"/>
    </location>
    <ligand>
        <name>substrate</name>
    </ligand>
</feature>
<evidence type="ECO:0000256" key="3">
    <source>
        <dbReference type="PIRSR" id="PIRSR000097-3"/>
    </source>
</evidence>
<dbReference type="SUPFAM" id="SSF51430">
    <property type="entry name" value="NAD(P)-linked oxidoreductase"/>
    <property type="match status" value="1"/>
</dbReference>
<feature type="active site" description="Proton donor" evidence="1">
    <location>
        <position position="52"/>
    </location>
</feature>
<evidence type="ECO:0000313" key="5">
    <source>
        <dbReference type="EMBL" id="CAI9287526.1"/>
    </source>
</evidence>
<feature type="site" description="Lowers pKa of active site Tyr" evidence="3">
    <location>
        <position position="81"/>
    </location>
</feature>
<evidence type="ECO:0000259" key="4">
    <source>
        <dbReference type="Pfam" id="PF00248"/>
    </source>
</evidence>
<protein>
    <recommendedName>
        <fullName evidence="4">NADP-dependent oxidoreductase domain-containing protein</fullName>
    </recommendedName>
</protein>
<dbReference type="InterPro" id="IPR036812">
    <property type="entry name" value="NAD(P)_OxRdtase_dom_sf"/>
</dbReference>
<dbReference type="Proteomes" id="UP001177003">
    <property type="component" value="Chromosome 5"/>
</dbReference>
<sequence length="260" mass="29945">MSNAIRFFELFNKTKIPSVGLGTWQSDPGVVGDAVAAAIKMGYRHIDCAQIYRNEKEIGLVLKKLFQDDVVKREDLWITSKLWCSDHAPEDVPVALDRTLNDLQLDYIDLYLIHWPVRMKKGSVEPKPENLAPVDIPNTWKAMEKLYDSGGMSSFMEANKTKRLLQIQRRSLILAEKLHKTPAQVALRWGLQMGHSILPKSTSESRIRENFDVFDWSIPDDLFMKISSDIEQARLLRGTYFVDETHGYYKTVEELWDGEI</sequence>
<gene>
    <name evidence="5" type="ORF">LSALG_LOCUS26885</name>
</gene>
<organism evidence="5 6">
    <name type="scientific">Lactuca saligna</name>
    <name type="common">Willowleaf lettuce</name>
    <dbReference type="NCBI Taxonomy" id="75948"/>
    <lineage>
        <taxon>Eukaryota</taxon>
        <taxon>Viridiplantae</taxon>
        <taxon>Streptophyta</taxon>
        <taxon>Embryophyta</taxon>
        <taxon>Tracheophyta</taxon>
        <taxon>Spermatophyta</taxon>
        <taxon>Magnoliopsida</taxon>
        <taxon>eudicotyledons</taxon>
        <taxon>Gunneridae</taxon>
        <taxon>Pentapetalae</taxon>
        <taxon>asterids</taxon>
        <taxon>campanulids</taxon>
        <taxon>Asterales</taxon>
        <taxon>Asteraceae</taxon>
        <taxon>Cichorioideae</taxon>
        <taxon>Cichorieae</taxon>
        <taxon>Lactucinae</taxon>
        <taxon>Lactuca</taxon>
    </lineage>
</organism>
<dbReference type="PANTHER" id="PTHR11732">
    <property type="entry name" value="ALDO/KETO REDUCTASE"/>
    <property type="match status" value="1"/>
</dbReference>
<feature type="domain" description="NADP-dependent oxidoreductase" evidence="4">
    <location>
        <begin position="20"/>
        <end position="151"/>
    </location>
</feature>
<reference evidence="5" key="1">
    <citation type="submission" date="2023-04" db="EMBL/GenBank/DDBJ databases">
        <authorList>
            <person name="Vijverberg K."/>
            <person name="Xiong W."/>
            <person name="Schranz E."/>
        </authorList>
    </citation>
    <scope>NUCLEOTIDE SEQUENCE</scope>
</reference>
<keyword evidence="6" id="KW-1185">Reference proteome</keyword>
<dbReference type="InterPro" id="IPR018170">
    <property type="entry name" value="Aldo/ket_reductase_CS"/>
</dbReference>
<evidence type="ECO:0000256" key="2">
    <source>
        <dbReference type="PIRSR" id="PIRSR000097-2"/>
    </source>
</evidence>
<accession>A0AA35Z7T7</accession>
<feature type="domain" description="NADP-dependent oxidoreductase" evidence="4">
    <location>
        <begin position="161"/>
        <end position="226"/>
    </location>
</feature>
<evidence type="ECO:0000313" key="6">
    <source>
        <dbReference type="Proteomes" id="UP001177003"/>
    </source>
</evidence>
<dbReference type="GO" id="GO:0016491">
    <property type="term" value="F:oxidoreductase activity"/>
    <property type="evidence" value="ECO:0007669"/>
    <property type="project" value="InterPro"/>
</dbReference>
<dbReference type="EMBL" id="OX465081">
    <property type="protein sequence ID" value="CAI9287526.1"/>
    <property type="molecule type" value="Genomic_DNA"/>
</dbReference>
<evidence type="ECO:0000256" key="1">
    <source>
        <dbReference type="PIRSR" id="PIRSR000097-1"/>
    </source>
</evidence>
<dbReference type="InterPro" id="IPR020471">
    <property type="entry name" value="AKR"/>
</dbReference>
<name>A0AA35Z7T7_LACSI</name>
<dbReference type="InterPro" id="IPR023210">
    <property type="entry name" value="NADP_OxRdtase_dom"/>
</dbReference>
<dbReference type="Pfam" id="PF00248">
    <property type="entry name" value="Aldo_ket_red"/>
    <property type="match status" value="2"/>
</dbReference>
<dbReference type="PRINTS" id="PR00069">
    <property type="entry name" value="ALDKETRDTASE"/>
</dbReference>
<dbReference type="PROSITE" id="PS00798">
    <property type="entry name" value="ALDOKETO_REDUCTASE_1"/>
    <property type="match status" value="1"/>
</dbReference>
<proteinExistence type="predicted"/>
<dbReference type="PIRSF" id="PIRSF000097">
    <property type="entry name" value="AKR"/>
    <property type="match status" value="1"/>
</dbReference>